<dbReference type="PANTHER" id="PTHR35754:SF2">
    <property type="entry name" value="ATP SYNTHASE SUBUNIT B"/>
    <property type="match status" value="1"/>
</dbReference>
<sequence>MLKVGRLFGAAMASIAGSNVLPVKSVGKFGPQCTLKSLFSSSVSTVFAGPYQNFLDCDNETYAGLLPTNFEGAPMVGLDAMKHANSTLEDFISIEDVMRAIHLKSSDYRIINLLLYQLRGEK</sequence>
<proteinExistence type="predicted"/>
<reference evidence="1" key="3">
    <citation type="submission" date="2023-07" db="EMBL/GenBank/DDBJ databases">
        <title>An improved reference 1 genome and first organelle genomes of Quercus suber.</title>
        <authorList>
            <consortium name="Genosuber Consortium"/>
            <person name="Usie A."/>
            <person name="Serra O."/>
            <person name="Barros P."/>
        </authorList>
    </citation>
    <scope>NUCLEOTIDE SEQUENCE</scope>
    <source>
        <strain evidence="1">HL8</strain>
        <tissue evidence="1">Leaves</tissue>
    </source>
</reference>
<evidence type="ECO:0000313" key="1">
    <source>
        <dbReference type="EMBL" id="KAK7860122.1"/>
    </source>
</evidence>
<feature type="non-terminal residue" evidence="1">
    <location>
        <position position="122"/>
    </location>
</feature>
<accession>A0AAW0M9F7</accession>
<dbReference type="AlphaFoldDB" id="A0AAW0M9F7"/>
<name>A0AAW0M9F7_QUESU</name>
<reference evidence="1" key="1">
    <citation type="submission" date="2017-12" db="EMBL/GenBank/DDBJ databases">
        <authorList>
            <person name="Barbosa P."/>
            <person name="Usie A."/>
            <person name="Ramos A.M."/>
        </authorList>
    </citation>
    <scope>NUCLEOTIDE SEQUENCE</scope>
    <source>
        <strain evidence="1">HL8</strain>
        <tissue evidence="1">Leaves</tissue>
    </source>
</reference>
<protein>
    <submittedName>
        <fullName evidence="1">Uncharacterized protein</fullName>
    </submittedName>
</protein>
<dbReference type="PANTHER" id="PTHR35754">
    <property type="entry name" value="ATP SYNTHASE SUBUNIT B"/>
    <property type="match status" value="1"/>
</dbReference>
<gene>
    <name evidence="1" type="ORF">CFP56_042191</name>
</gene>
<dbReference type="EMBL" id="PKMF04000008">
    <property type="protein sequence ID" value="KAK7860122.1"/>
    <property type="molecule type" value="Genomic_DNA"/>
</dbReference>
<comment type="caution">
    <text evidence="1">The sequence shown here is derived from an EMBL/GenBank/DDBJ whole genome shotgun (WGS) entry which is preliminary data.</text>
</comment>
<reference evidence="1" key="2">
    <citation type="journal article" date="2018" name="Sci. Data">
        <title>The draft genome sequence of cork oak.</title>
        <authorList>
            <person name="Ramos A.M."/>
            <person name="Usie A."/>
            <person name="Barbosa P."/>
            <person name="Barros P.M."/>
            <person name="Capote T."/>
            <person name="Chaves I."/>
            <person name="Simoes F."/>
            <person name="Abreu I."/>
            <person name="Carrasquinho I."/>
            <person name="Faro C."/>
            <person name="Guimaraes J.B."/>
            <person name="Mendonca D."/>
            <person name="Nobrega F."/>
            <person name="Rodrigues L."/>
            <person name="Saibo N.J.M."/>
            <person name="Varela M.C."/>
            <person name="Egas C."/>
            <person name="Matos J."/>
            <person name="Miguel C.M."/>
            <person name="Oliveira M.M."/>
            <person name="Ricardo C.P."/>
            <person name="Goncalves S."/>
        </authorList>
    </citation>
    <scope>NUCLEOTIDE SEQUENCE [LARGE SCALE GENOMIC DNA]</scope>
    <source>
        <strain evidence="1">HL8</strain>
    </source>
</reference>
<organism evidence="1">
    <name type="scientific">Quercus suber</name>
    <name type="common">Cork oak</name>
    <dbReference type="NCBI Taxonomy" id="58331"/>
    <lineage>
        <taxon>Eukaryota</taxon>
        <taxon>Viridiplantae</taxon>
        <taxon>Streptophyta</taxon>
        <taxon>Embryophyta</taxon>
        <taxon>Tracheophyta</taxon>
        <taxon>Spermatophyta</taxon>
        <taxon>Magnoliopsida</taxon>
        <taxon>eudicotyledons</taxon>
        <taxon>Gunneridae</taxon>
        <taxon>Pentapetalae</taxon>
        <taxon>rosids</taxon>
        <taxon>fabids</taxon>
        <taxon>Fagales</taxon>
        <taxon>Fagaceae</taxon>
        <taxon>Quercus</taxon>
    </lineage>
</organism>